<evidence type="ECO:0000313" key="2">
    <source>
        <dbReference type="EMBL" id="ARX88742.1"/>
    </source>
</evidence>
<feature type="region of interest" description="Disordered" evidence="1">
    <location>
        <begin position="1"/>
        <end position="32"/>
    </location>
</feature>
<dbReference type="GO" id="GO:0016829">
    <property type="term" value="F:lyase activity"/>
    <property type="evidence" value="ECO:0007669"/>
    <property type="project" value="UniProtKB-KW"/>
</dbReference>
<evidence type="ECO:0000313" key="3">
    <source>
        <dbReference type="Proteomes" id="UP000195880"/>
    </source>
</evidence>
<dbReference type="EMBL" id="CP021748">
    <property type="protein sequence ID" value="ARX88742.1"/>
    <property type="molecule type" value="Genomic_DNA"/>
</dbReference>
<name>A0A1Z1WQZ6_9ACTN</name>
<reference evidence="2 3" key="1">
    <citation type="submission" date="2017-05" db="EMBL/GenBank/DDBJ databases">
        <title>Streptomyces alboflavus Genome sequencing and assembly.</title>
        <authorList>
            <person name="Wang Y."/>
            <person name="Du B."/>
            <person name="Ding Y."/>
            <person name="Liu H."/>
            <person name="Hou Q."/>
            <person name="Liu K."/>
            <person name="Wang C."/>
            <person name="Yao L."/>
        </authorList>
    </citation>
    <scope>NUCLEOTIDE SEQUENCE [LARGE SCALE GENOMIC DNA]</scope>
    <source>
        <strain evidence="2 3">MDJK44</strain>
    </source>
</reference>
<dbReference type="KEGG" id="salf:SMD44_08229"/>
<keyword evidence="2" id="KW-0456">Lyase</keyword>
<dbReference type="AlphaFoldDB" id="A0A1Z1WQZ6"/>
<organism evidence="2 3">
    <name type="scientific">Streptomyces alboflavus</name>
    <dbReference type="NCBI Taxonomy" id="67267"/>
    <lineage>
        <taxon>Bacteria</taxon>
        <taxon>Bacillati</taxon>
        <taxon>Actinomycetota</taxon>
        <taxon>Actinomycetes</taxon>
        <taxon>Kitasatosporales</taxon>
        <taxon>Streptomycetaceae</taxon>
        <taxon>Streptomyces</taxon>
    </lineage>
</organism>
<keyword evidence="3" id="KW-1185">Reference proteome</keyword>
<protein>
    <submittedName>
        <fullName evidence="2">Aminodeoxychorismate lyase</fullName>
    </submittedName>
</protein>
<accession>A0A1Z1WQZ6</accession>
<dbReference type="Proteomes" id="UP000195880">
    <property type="component" value="Chromosome"/>
</dbReference>
<proteinExistence type="predicted"/>
<sequence>MTVKPGDTRFTANYEEQQRNVAEFNRNRQPAA</sequence>
<gene>
    <name evidence="2" type="ORF">SMD44_08229</name>
</gene>
<evidence type="ECO:0000256" key="1">
    <source>
        <dbReference type="SAM" id="MobiDB-lite"/>
    </source>
</evidence>